<dbReference type="SUPFAM" id="SSF52172">
    <property type="entry name" value="CheY-like"/>
    <property type="match status" value="1"/>
</dbReference>
<accession>A0A1G9AW25</accession>
<evidence type="ECO:0000313" key="4">
    <source>
        <dbReference type="Proteomes" id="UP000199580"/>
    </source>
</evidence>
<evidence type="ECO:0000313" key="3">
    <source>
        <dbReference type="EMBL" id="SDK31491.1"/>
    </source>
</evidence>
<name>A0A1G9AW25_9FLAO</name>
<protein>
    <submittedName>
        <fullName evidence="3">Response regulator receiver domain-containing protein</fullName>
    </submittedName>
</protein>
<dbReference type="InterPro" id="IPR011006">
    <property type="entry name" value="CheY-like_superfamily"/>
</dbReference>
<dbReference type="EMBL" id="FNEZ01000005">
    <property type="protein sequence ID" value="SDK31491.1"/>
    <property type="molecule type" value="Genomic_DNA"/>
</dbReference>
<dbReference type="AlphaFoldDB" id="A0A1G9AW25"/>
<dbReference type="Proteomes" id="UP000199580">
    <property type="component" value="Unassembled WGS sequence"/>
</dbReference>
<gene>
    <name evidence="3" type="ORF">SAMN04487935_3077</name>
</gene>
<dbReference type="STRING" id="1128970.SAMN04487935_3077"/>
<proteinExistence type="predicted"/>
<evidence type="ECO:0000259" key="2">
    <source>
        <dbReference type="PROSITE" id="PS50110"/>
    </source>
</evidence>
<dbReference type="RefSeq" id="WP_091397453.1">
    <property type="nucleotide sequence ID" value="NZ_BKAI01000007.1"/>
</dbReference>
<dbReference type="Gene3D" id="3.40.50.2300">
    <property type="match status" value="1"/>
</dbReference>
<organism evidence="3 4">
    <name type="scientific">Flavobacterium noncentrifugens</name>
    <dbReference type="NCBI Taxonomy" id="1128970"/>
    <lineage>
        <taxon>Bacteria</taxon>
        <taxon>Pseudomonadati</taxon>
        <taxon>Bacteroidota</taxon>
        <taxon>Flavobacteriia</taxon>
        <taxon>Flavobacteriales</taxon>
        <taxon>Flavobacteriaceae</taxon>
        <taxon>Flavobacterium</taxon>
    </lineage>
</organism>
<keyword evidence="1" id="KW-0597">Phosphoprotein</keyword>
<reference evidence="3 4" key="1">
    <citation type="submission" date="2016-10" db="EMBL/GenBank/DDBJ databases">
        <authorList>
            <person name="de Groot N.N."/>
        </authorList>
    </citation>
    <scope>NUCLEOTIDE SEQUENCE [LARGE SCALE GENOMIC DNA]</scope>
    <source>
        <strain evidence="3 4">CGMCC 1.10076</strain>
    </source>
</reference>
<dbReference type="PROSITE" id="PS50110">
    <property type="entry name" value="RESPONSE_REGULATORY"/>
    <property type="match status" value="1"/>
</dbReference>
<dbReference type="InterPro" id="IPR001789">
    <property type="entry name" value="Sig_transdc_resp-reg_receiver"/>
</dbReference>
<dbReference type="OrthoDB" id="9789181at2"/>
<dbReference type="GO" id="GO:0000160">
    <property type="term" value="P:phosphorelay signal transduction system"/>
    <property type="evidence" value="ECO:0007669"/>
    <property type="project" value="InterPro"/>
</dbReference>
<feature type="modified residue" description="4-aspartylphosphate" evidence="1">
    <location>
        <position position="62"/>
    </location>
</feature>
<evidence type="ECO:0000256" key="1">
    <source>
        <dbReference type="PROSITE-ProRule" id="PRU00169"/>
    </source>
</evidence>
<dbReference type="PANTHER" id="PTHR44520">
    <property type="entry name" value="RESPONSE REGULATOR RCP1-RELATED"/>
    <property type="match status" value="1"/>
</dbReference>
<dbReference type="Pfam" id="PF00072">
    <property type="entry name" value="Response_reg"/>
    <property type="match status" value="1"/>
</dbReference>
<dbReference type="SMART" id="SM00448">
    <property type="entry name" value="REC"/>
    <property type="match status" value="1"/>
</dbReference>
<dbReference type="PANTHER" id="PTHR44520:SF2">
    <property type="entry name" value="RESPONSE REGULATOR RCP1"/>
    <property type="match status" value="1"/>
</dbReference>
<dbReference type="InterPro" id="IPR052893">
    <property type="entry name" value="TCS_response_regulator"/>
</dbReference>
<sequence>MIQLRNLHILIAEDDFDDGEIIEASFGKHNAFAKVSLVKNGQELLEFLKNNAAETPDVILTDINMPILSGIDALKQIVDDKDLKSIPAFVYSTAINPIYEAKCMEMGTKGFLIKPYSLAEYDEIPGKILEILSEI</sequence>
<keyword evidence="4" id="KW-1185">Reference proteome</keyword>
<feature type="domain" description="Response regulatory" evidence="2">
    <location>
        <begin position="8"/>
        <end position="129"/>
    </location>
</feature>